<sequence length="475" mass="50479">MSIINGTVPMNVDHTRHEEPSTPSKDPLSSPAVHIQWQNSQSACAAMEELRAASSVPRRPPKRLTFDFELPASTAGPSSSSFTTTSTSSDPFLPSRARSERTVRSRALAHVQSHSQNDVPAVPSADASKFLDMLGRASARVDENSRKRMRAARPVRTLRSPLKGKERVRSAAATRSLDELHDHTNLLPAASEHRTSTSGAHYSSLPVVPPNVSPSQTVGDTTLTDADVGDVPIMDVESGACAGTINNTGDSGSTRARSVTQDVPPCSLTTRHPQRCAEPPSPTPVRPAPITRHPSPQLAHPPKSMAAASTAPIQPTSLAPPPIAPLASAFPRHPVPTPTRPPVDAVAGTATKKGVGVSAAPMTPESLPRRGTSAFTTTITASQLSLSSSQGPRRALGMTRTAPSSASSSKVQHSAAVKRPFRPPRVHVPTKRQSQQQHWQQKEAKSSGLSDPDSSFDLAFDFDPEALEVAMRPYD</sequence>
<feature type="region of interest" description="Disordered" evidence="1">
    <location>
        <begin position="51"/>
        <end position="100"/>
    </location>
</feature>
<feature type="compositionally biased region" description="Low complexity" evidence="1">
    <location>
        <begin position="402"/>
        <end position="415"/>
    </location>
</feature>
<protein>
    <submittedName>
        <fullName evidence="2">Uncharacterized protein</fullName>
    </submittedName>
</protein>
<feature type="compositionally biased region" description="Basic residues" evidence="1">
    <location>
        <begin position="419"/>
        <end position="430"/>
    </location>
</feature>
<dbReference type="AlphaFoldDB" id="A0AAD4LA71"/>
<comment type="caution">
    <text evidence="2">The sequence shown here is derived from an EMBL/GenBank/DDBJ whole genome shotgun (WGS) entry which is preliminary data.</text>
</comment>
<evidence type="ECO:0000313" key="2">
    <source>
        <dbReference type="EMBL" id="KAH8980278.1"/>
    </source>
</evidence>
<feature type="region of interest" description="Disordered" evidence="1">
    <location>
        <begin position="245"/>
        <end position="457"/>
    </location>
</feature>
<accession>A0AAD4LA71</accession>
<name>A0AAD4LA71_9AGAM</name>
<gene>
    <name evidence="2" type="ORF">EDB92DRAFT_1820605</name>
</gene>
<dbReference type="EMBL" id="JAKELL010000140">
    <property type="protein sequence ID" value="KAH8980278.1"/>
    <property type="molecule type" value="Genomic_DNA"/>
</dbReference>
<feature type="compositionally biased region" description="Low complexity" evidence="1">
    <location>
        <begin position="70"/>
        <end position="95"/>
    </location>
</feature>
<feature type="compositionally biased region" description="Polar residues" evidence="1">
    <location>
        <begin position="245"/>
        <end position="271"/>
    </location>
</feature>
<organism evidence="2 3">
    <name type="scientific">Lactarius akahatsu</name>
    <dbReference type="NCBI Taxonomy" id="416441"/>
    <lineage>
        <taxon>Eukaryota</taxon>
        <taxon>Fungi</taxon>
        <taxon>Dikarya</taxon>
        <taxon>Basidiomycota</taxon>
        <taxon>Agaricomycotina</taxon>
        <taxon>Agaricomycetes</taxon>
        <taxon>Russulales</taxon>
        <taxon>Russulaceae</taxon>
        <taxon>Lactarius</taxon>
    </lineage>
</organism>
<feature type="region of interest" description="Disordered" evidence="1">
    <location>
        <begin position="1"/>
        <end position="32"/>
    </location>
</feature>
<feature type="region of interest" description="Disordered" evidence="1">
    <location>
        <begin position="163"/>
        <end position="182"/>
    </location>
</feature>
<evidence type="ECO:0000313" key="3">
    <source>
        <dbReference type="Proteomes" id="UP001201163"/>
    </source>
</evidence>
<feature type="region of interest" description="Disordered" evidence="1">
    <location>
        <begin position="192"/>
        <end position="216"/>
    </location>
</feature>
<keyword evidence="3" id="KW-1185">Reference proteome</keyword>
<proteinExistence type="predicted"/>
<dbReference type="Proteomes" id="UP001201163">
    <property type="component" value="Unassembled WGS sequence"/>
</dbReference>
<feature type="compositionally biased region" description="Polar residues" evidence="1">
    <location>
        <begin position="373"/>
        <end position="391"/>
    </location>
</feature>
<reference evidence="2" key="1">
    <citation type="submission" date="2022-01" db="EMBL/GenBank/DDBJ databases">
        <title>Comparative genomics reveals a dynamic genome evolution in the ectomycorrhizal milk-cap (Lactarius) mushrooms.</title>
        <authorList>
            <consortium name="DOE Joint Genome Institute"/>
            <person name="Lebreton A."/>
            <person name="Tang N."/>
            <person name="Kuo A."/>
            <person name="LaButti K."/>
            <person name="Drula E."/>
            <person name="Barry K."/>
            <person name="Clum A."/>
            <person name="Lipzen A."/>
            <person name="Mousain D."/>
            <person name="Ng V."/>
            <person name="Wang R."/>
            <person name="Wang X."/>
            <person name="Dai Y."/>
            <person name="Henrissat B."/>
            <person name="Grigoriev I.V."/>
            <person name="Guerin-Laguette A."/>
            <person name="Yu F."/>
            <person name="Martin F.M."/>
        </authorList>
    </citation>
    <scope>NUCLEOTIDE SEQUENCE</scope>
    <source>
        <strain evidence="2">QP</strain>
    </source>
</reference>
<evidence type="ECO:0000256" key="1">
    <source>
        <dbReference type="SAM" id="MobiDB-lite"/>
    </source>
</evidence>